<feature type="transmembrane region" description="Helical" evidence="1">
    <location>
        <begin position="37"/>
        <end position="61"/>
    </location>
</feature>
<proteinExistence type="predicted"/>
<dbReference type="OrthoDB" id="5401193at2759"/>
<gene>
    <name evidence="2" type="ORF">M153_25200011616</name>
</gene>
<accession>A0A0R0LYR3</accession>
<comment type="caution">
    <text evidence="2">The sequence shown here is derived from an EMBL/GenBank/DDBJ whole genome shotgun (WGS) entry which is preliminary data.</text>
</comment>
<keyword evidence="1" id="KW-1133">Transmembrane helix</keyword>
<keyword evidence="1" id="KW-0812">Transmembrane</keyword>
<keyword evidence="3" id="KW-1185">Reference proteome</keyword>
<dbReference type="Proteomes" id="UP000051530">
    <property type="component" value="Unassembled WGS sequence"/>
</dbReference>
<dbReference type="VEuPathDB" id="MicrosporidiaDB:M153_25200011616"/>
<organism evidence="2 3">
    <name type="scientific">Pseudoloma neurophilia</name>
    <dbReference type="NCBI Taxonomy" id="146866"/>
    <lineage>
        <taxon>Eukaryota</taxon>
        <taxon>Fungi</taxon>
        <taxon>Fungi incertae sedis</taxon>
        <taxon>Microsporidia</taxon>
        <taxon>Pseudoloma</taxon>
    </lineage>
</organism>
<feature type="transmembrane region" description="Helical" evidence="1">
    <location>
        <begin position="73"/>
        <end position="90"/>
    </location>
</feature>
<protein>
    <submittedName>
        <fullName evidence="2">Uncharacterized protein</fullName>
    </submittedName>
</protein>
<evidence type="ECO:0000256" key="1">
    <source>
        <dbReference type="SAM" id="Phobius"/>
    </source>
</evidence>
<dbReference type="AlphaFoldDB" id="A0A0R0LYR3"/>
<evidence type="ECO:0000313" key="3">
    <source>
        <dbReference type="Proteomes" id="UP000051530"/>
    </source>
</evidence>
<sequence>MAKRLETNQPLSTTALLKQNKTSNRIKSLMNSNLQPFYITPVQVLILSLFFIGTVFILHLYARFSPGTSSLQMIVAVAVFLISIFVSYELNKRF</sequence>
<evidence type="ECO:0000313" key="2">
    <source>
        <dbReference type="EMBL" id="KRH94466.1"/>
    </source>
</evidence>
<name>A0A0R0LYR3_9MICR</name>
<keyword evidence="1" id="KW-0472">Membrane</keyword>
<reference evidence="2 3" key="1">
    <citation type="submission" date="2015-07" db="EMBL/GenBank/DDBJ databases">
        <title>The genome of Pseudoloma neurophilia, a relevant intracellular parasite of the zebrafish.</title>
        <authorList>
            <person name="Ndikumana S."/>
            <person name="Pelin A."/>
            <person name="Sanders J."/>
            <person name="Corradi N."/>
        </authorList>
    </citation>
    <scope>NUCLEOTIDE SEQUENCE [LARGE SCALE GENOMIC DNA]</scope>
    <source>
        <strain evidence="2 3">MK1</strain>
    </source>
</reference>
<dbReference type="EMBL" id="LGUB01000071">
    <property type="protein sequence ID" value="KRH94466.1"/>
    <property type="molecule type" value="Genomic_DNA"/>
</dbReference>